<evidence type="ECO:0000313" key="4">
    <source>
        <dbReference type="Proteomes" id="UP000245207"/>
    </source>
</evidence>
<dbReference type="PANTHER" id="PTHR36721">
    <property type="entry name" value="PROLINE-RICH FAMILY PROTEIN"/>
    <property type="match status" value="1"/>
</dbReference>
<gene>
    <name evidence="3" type="ORF">CTI12_AA385280</name>
</gene>
<dbReference type="EMBL" id="PKPP01005493">
    <property type="protein sequence ID" value="PWA59919.1"/>
    <property type="molecule type" value="Genomic_DNA"/>
</dbReference>
<comment type="caution">
    <text evidence="3">The sequence shown here is derived from an EMBL/GenBank/DDBJ whole genome shotgun (WGS) entry which is preliminary data.</text>
</comment>
<feature type="compositionally biased region" description="Basic and acidic residues" evidence="1">
    <location>
        <begin position="10"/>
        <end position="20"/>
    </location>
</feature>
<feature type="region of interest" description="Disordered" evidence="1">
    <location>
        <begin position="1"/>
        <end position="29"/>
    </location>
</feature>
<keyword evidence="2" id="KW-1133">Transmembrane helix</keyword>
<proteinExistence type="predicted"/>
<dbReference type="AlphaFoldDB" id="A0A2U1MF88"/>
<organism evidence="3 4">
    <name type="scientific">Artemisia annua</name>
    <name type="common">Sweet wormwood</name>
    <dbReference type="NCBI Taxonomy" id="35608"/>
    <lineage>
        <taxon>Eukaryota</taxon>
        <taxon>Viridiplantae</taxon>
        <taxon>Streptophyta</taxon>
        <taxon>Embryophyta</taxon>
        <taxon>Tracheophyta</taxon>
        <taxon>Spermatophyta</taxon>
        <taxon>Magnoliopsida</taxon>
        <taxon>eudicotyledons</taxon>
        <taxon>Gunneridae</taxon>
        <taxon>Pentapetalae</taxon>
        <taxon>asterids</taxon>
        <taxon>campanulids</taxon>
        <taxon>Asterales</taxon>
        <taxon>Asteraceae</taxon>
        <taxon>Asteroideae</taxon>
        <taxon>Anthemideae</taxon>
        <taxon>Artemisiinae</taxon>
        <taxon>Artemisia</taxon>
    </lineage>
</organism>
<dbReference type="STRING" id="35608.A0A2U1MF88"/>
<evidence type="ECO:0000256" key="2">
    <source>
        <dbReference type="SAM" id="Phobius"/>
    </source>
</evidence>
<keyword evidence="4" id="KW-1185">Reference proteome</keyword>
<evidence type="ECO:0000313" key="3">
    <source>
        <dbReference type="EMBL" id="PWA59919.1"/>
    </source>
</evidence>
<accession>A0A2U1MF88</accession>
<keyword evidence="2" id="KW-0812">Transmembrane</keyword>
<feature type="transmembrane region" description="Helical" evidence="2">
    <location>
        <begin position="32"/>
        <end position="52"/>
    </location>
</feature>
<dbReference type="PANTHER" id="PTHR36721:SF15">
    <property type="entry name" value="EN_SPM-LIKE TRANSPOSON PROTEIN"/>
    <property type="match status" value="1"/>
</dbReference>
<name>A0A2U1MF88_ARTAN</name>
<reference evidence="3 4" key="1">
    <citation type="journal article" date="2018" name="Mol. Plant">
        <title>The genome of Artemisia annua provides insight into the evolution of Asteraceae family and artemisinin biosynthesis.</title>
        <authorList>
            <person name="Shen Q."/>
            <person name="Zhang L."/>
            <person name="Liao Z."/>
            <person name="Wang S."/>
            <person name="Yan T."/>
            <person name="Shi P."/>
            <person name="Liu M."/>
            <person name="Fu X."/>
            <person name="Pan Q."/>
            <person name="Wang Y."/>
            <person name="Lv Z."/>
            <person name="Lu X."/>
            <person name="Zhang F."/>
            <person name="Jiang W."/>
            <person name="Ma Y."/>
            <person name="Chen M."/>
            <person name="Hao X."/>
            <person name="Li L."/>
            <person name="Tang Y."/>
            <person name="Lv G."/>
            <person name="Zhou Y."/>
            <person name="Sun X."/>
            <person name="Brodelius P.E."/>
            <person name="Rose J.K.C."/>
            <person name="Tang K."/>
        </authorList>
    </citation>
    <scope>NUCLEOTIDE SEQUENCE [LARGE SCALE GENOMIC DNA]</scope>
    <source>
        <strain evidence="4">cv. Huhao1</strain>
        <tissue evidence="3">Leaf</tissue>
    </source>
</reference>
<keyword evidence="2" id="KW-0472">Membrane</keyword>
<evidence type="ECO:0000256" key="1">
    <source>
        <dbReference type="SAM" id="MobiDB-lite"/>
    </source>
</evidence>
<sequence length="73" mass="7614">MLPADGDVSENVKSEERKEGGGSGGMSGGKKAGIVVGVVAAVCFVGLAGVLYNKRQQNIRRAEFSSAARREFL</sequence>
<protein>
    <submittedName>
        <fullName evidence="3">Uncharacterized protein</fullName>
    </submittedName>
</protein>
<dbReference type="Proteomes" id="UP000245207">
    <property type="component" value="Unassembled WGS sequence"/>
</dbReference>